<evidence type="ECO:0000256" key="2">
    <source>
        <dbReference type="SAM" id="Coils"/>
    </source>
</evidence>
<name>A0A366D8B2_9GAMM</name>
<organism evidence="4 5">
    <name type="scientific">Marinomonas aquiplantarum</name>
    <dbReference type="NCBI Taxonomy" id="491951"/>
    <lineage>
        <taxon>Bacteria</taxon>
        <taxon>Pseudomonadati</taxon>
        <taxon>Pseudomonadota</taxon>
        <taxon>Gammaproteobacteria</taxon>
        <taxon>Oceanospirillales</taxon>
        <taxon>Oceanospirillaceae</taxon>
        <taxon>Marinomonas</taxon>
    </lineage>
</organism>
<dbReference type="InterPro" id="IPR036291">
    <property type="entry name" value="NAD(P)-bd_dom_sf"/>
</dbReference>
<dbReference type="AlphaFoldDB" id="A0A366D8B2"/>
<dbReference type="GO" id="GO:0030497">
    <property type="term" value="P:fatty acid elongation"/>
    <property type="evidence" value="ECO:0007669"/>
    <property type="project" value="TreeGrafter"/>
</dbReference>
<feature type="domain" description="Ketoreductase" evidence="3">
    <location>
        <begin position="4"/>
        <end position="193"/>
    </location>
</feature>
<dbReference type="PANTHER" id="PTHR42760:SF40">
    <property type="entry name" value="3-OXOACYL-[ACYL-CARRIER-PROTEIN] REDUCTASE, CHLOROPLASTIC"/>
    <property type="match status" value="1"/>
</dbReference>
<comment type="similarity">
    <text evidence="1">Belongs to the short-chain dehydrogenases/reductases (SDR) family.</text>
</comment>
<dbReference type="PROSITE" id="PS00061">
    <property type="entry name" value="ADH_SHORT"/>
    <property type="match status" value="1"/>
</dbReference>
<evidence type="ECO:0000256" key="1">
    <source>
        <dbReference type="ARBA" id="ARBA00006484"/>
    </source>
</evidence>
<dbReference type="PANTHER" id="PTHR42760">
    <property type="entry name" value="SHORT-CHAIN DEHYDROGENASES/REDUCTASES FAMILY MEMBER"/>
    <property type="match status" value="1"/>
</dbReference>
<dbReference type="InterPro" id="IPR057326">
    <property type="entry name" value="KR_dom"/>
</dbReference>
<dbReference type="Proteomes" id="UP000252086">
    <property type="component" value="Unassembled WGS sequence"/>
</dbReference>
<proteinExistence type="inferred from homology"/>
<dbReference type="FunFam" id="3.40.50.720:FF:000084">
    <property type="entry name" value="Short-chain dehydrogenase reductase"/>
    <property type="match status" value="1"/>
</dbReference>
<evidence type="ECO:0000259" key="3">
    <source>
        <dbReference type="SMART" id="SM00822"/>
    </source>
</evidence>
<protein>
    <submittedName>
        <fullName evidence="4">NAD(P)-dependent dehydrogenase (Short-subunit alcohol dehydrogenase family)</fullName>
    </submittedName>
</protein>
<dbReference type="OrthoDB" id="20590at2"/>
<evidence type="ECO:0000313" key="4">
    <source>
        <dbReference type="EMBL" id="RBO86185.1"/>
    </source>
</evidence>
<gene>
    <name evidence="4" type="ORF">DFP76_101462</name>
</gene>
<reference evidence="4 5" key="1">
    <citation type="submission" date="2018-06" db="EMBL/GenBank/DDBJ databases">
        <title>Genomic Encyclopedia of Type Strains, Phase III (KMG-III): the genomes of soil and plant-associated and newly described type strains.</title>
        <authorList>
            <person name="Whitman W."/>
        </authorList>
    </citation>
    <scope>NUCLEOTIDE SEQUENCE [LARGE SCALE GENOMIC DNA]</scope>
    <source>
        <strain evidence="4 5">CECT 7732</strain>
    </source>
</reference>
<dbReference type="PRINTS" id="PR00081">
    <property type="entry name" value="GDHRDH"/>
</dbReference>
<dbReference type="SMART" id="SM00822">
    <property type="entry name" value="PKS_KR"/>
    <property type="match status" value="1"/>
</dbReference>
<sequence length="247" mass="26815">MSTPIVLITGGSRGIGAATARLAAQQGFQVVINYQHHQDRAEQLVNDIRAANGRAECLQADISNEQDVQRLFDRILNQWGPVSGLVNNAGILDQQSDFIDIPTERWHRVFATNVFGTMMCCQRAIAQMREHHLKGSIVNVSSLASIFGAPHEYVDYAASKGAIDSFTKGLAKEMAAQGIRVNCVRPGSIYTEMHADGGEANRVDRLAANIPMQRGGQAEEVAEAIVWLLSEKASYCTGSFIDVAGGR</sequence>
<dbReference type="EMBL" id="QNRF01000001">
    <property type="protein sequence ID" value="RBO86185.1"/>
    <property type="molecule type" value="Genomic_DNA"/>
</dbReference>
<dbReference type="Gene3D" id="3.40.50.720">
    <property type="entry name" value="NAD(P)-binding Rossmann-like Domain"/>
    <property type="match status" value="1"/>
</dbReference>
<comment type="caution">
    <text evidence="4">The sequence shown here is derived from an EMBL/GenBank/DDBJ whole genome shotgun (WGS) entry which is preliminary data.</text>
</comment>
<accession>A0A366D8B2</accession>
<dbReference type="RefSeq" id="WP_113873060.1">
    <property type="nucleotide sequence ID" value="NZ_QNRF01000001.1"/>
</dbReference>
<dbReference type="PRINTS" id="PR00080">
    <property type="entry name" value="SDRFAMILY"/>
</dbReference>
<feature type="coiled-coil region" evidence="2">
    <location>
        <begin position="34"/>
        <end position="61"/>
    </location>
</feature>
<dbReference type="GO" id="GO:0016616">
    <property type="term" value="F:oxidoreductase activity, acting on the CH-OH group of donors, NAD or NADP as acceptor"/>
    <property type="evidence" value="ECO:0007669"/>
    <property type="project" value="TreeGrafter"/>
</dbReference>
<dbReference type="InterPro" id="IPR002347">
    <property type="entry name" value="SDR_fam"/>
</dbReference>
<keyword evidence="2" id="KW-0175">Coiled coil</keyword>
<keyword evidence="5" id="KW-1185">Reference proteome</keyword>
<dbReference type="Pfam" id="PF13561">
    <property type="entry name" value="adh_short_C2"/>
    <property type="match status" value="1"/>
</dbReference>
<dbReference type="InterPro" id="IPR020904">
    <property type="entry name" value="Sc_DH/Rdtase_CS"/>
</dbReference>
<evidence type="ECO:0000313" key="5">
    <source>
        <dbReference type="Proteomes" id="UP000252086"/>
    </source>
</evidence>
<dbReference type="SUPFAM" id="SSF51735">
    <property type="entry name" value="NAD(P)-binding Rossmann-fold domains"/>
    <property type="match status" value="1"/>
</dbReference>
<dbReference type="CDD" id="cd05233">
    <property type="entry name" value="SDR_c"/>
    <property type="match status" value="1"/>
</dbReference>